<sequence length="52" mass="5885">MHPLHYAQFHYLGQLPAQARHAPPHRPGLKSLDDSVMKIKHDFKTIGPAACR</sequence>
<dbReference type="Proteomes" id="UP000186599">
    <property type="component" value="Unassembled WGS sequence"/>
</dbReference>
<dbReference type="EMBL" id="FOGN01000001">
    <property type="protein sequence ID" value="SER34354.1"/>
    <property type="molecule type" value="Genomic_DNA"/>
</dbReference>
<proteinExistence type="predicted"/>
<dbReference type="AlphaFoldDB" id="A0A1H9NEE7"/>
<name>A0A1H9NEE7_9GAMM</name>
<evidence type="ECO:0000313" key="3">
    <source>
        <dbReference type="Proteomes" id="UP000186599"/>
    </source>
</evidence>
<evidence type="ECO:0000313" key="4">
    <source>
        <dbReference type="Proteomes" id="UP000186904"/>
    </source>
</evidence>
<dbReference type="EMBL" id="FOUA01000001">
    <property type="protein sequence ID" value="SFL81689.1"/>
    <property type="molecule type" value="Genomic_DNA"/>
</dbReference>
<accession>A0A1H9NEE7</accession>
<gene>
    <name evidence="2" type="ORF">SAMN04487855_1368</name>
    <name evidence="1" type="ORF">SAMN05216589_0256</name>
</gene>
<organism evidence="1 4">
    <name type="scientific">Halopseudomonas bauzanensis</name>
    <dbReference type="NCBI Taxonomy" id="653930"/>
    <lineage>
        <taxon>Bacteria</taxon>
        <taxon>Pseudomonadati</taxon>
        <taxon>Pseudomonadota</taxon>
        <taxon>Gammaproteobacteria</taxon>
        <taxon>Pseudomonadales</taxon>
        <taxon>Pseudomonadaceae</taxon>
        <taxon>Halopseudomonas</taxon>
    </lineage>
</organism>
<protein>
    <submittedName>
        <fullName evidence="1">Uncharacterized protein</fullName>
    </submittedName>
</protein>
<evidence type="ECO:0000313" key="2">
    <source>
        <dbReference type="EMBL" id="SFL81689.1"/>
    </source>
</evidence>
<dbReference type="Proteomes" id="UP000186904">
    <property type="component" value="Unassembled WGS sequence"/>
</dbReference>
<reference evidence="3 4" key="1">
    <citation type="submission" date="2016-10" db="EMBL/GenBank/DDBJ databases">
        <authorList>
            <person name="de Groot N.N."/>
        </authorList>
    </citation>
    <scope>NUCLEOTIDE SEQUENCE [LARGE SCALE GENOMIC DNA]</scope>
    <source>
        <strain evidence="2 3">CGMCC 1.9095</strain>
        <strain evidence="1 4">DSM 22558</strain>
    </source>
</reference>
<evidence type="ECO:0000313" key="1">
    <source>
        <dbReference type="EMBL" id="SER34354.1"/>
    </source>
</evidence>
<dbReference type="STRING" id="653930.SAMN05216589_0256"/>
<keyword evidence="3" id="KW-1185">Reference proteome</keyword>